<dbReference type="AlphaFoldDB" id="A0A9P7JVN8"/>
<evidence type="ECO:0000256" key="3">
    <source>
        <dbReference type="ARBA" id="ARBA00022660"/>
    </source>
</evidence>
<comment type="subcellular location">
    <subcellularLocation>
        <location evidence="1">Mitochondrion inner membrane</location>
        <topology evidence="1">Peripheral membrane protein</topology>
        <orientation evidence="1">Matrix side</orientation>
    </subcellularLocation>
</comment>
<evidence type="ECO:0000256" key="5">
    <source>
        <dbReference type="ARBA" id="ARBA00022982"/>
    </source>
</evidence>
<dbReference type="GO" id="GO:0005743">
    <property type="term" value="C:mitochondrial inner membrane"/>
    <property type="evidence" value="ECO:0007669"/>
    <property type="project" value="UniProtKB-SubCell"/>
</dbReference>
<evidence type="ECO:0000256" key="2">
    <source>
        <dbReference type="ARBA" id="ARBA00022448"/>
    </source>
</evidence>
<evidence type="ECO:0000256" key="7">
    <source>
        <dbReference type="ARBA" id="ARBA00023136"/>
    </source>
</evidence>
<accession>A0A9P7JVN8</accession>
<dbReference type="GeneID" id="64693463"/>
<sequence length="87" mass="10530">MYEFKVLFQPKSPLTHLFNSPAKLQEREEFVRESWVKAMEARLVRDELVKCHRLEGVNHLENCRWLSDKYISMLKENKVKGYKKIDF</sequence>
<keyword evidence="4" id="KW-0999">Mitochondrion inner membrane</keyword>
<dbReference type="PANTHER" id="PTHR13094">
    <property type="entry name" value="NADH-UBIQUINONE OXIDOREDUCTASE PDSW SUBUNIT"/>
    <property type="match status" value="1"/>
</dbReference>
<evidence type="ECO:0000256" key="1">
    <source>
        <dbReference type="ARBA" id="ARBA00004443"/>
    </source>
</evidence>
<gene>
    <name evidence="8" type="ORF">F5147DRAFT_574186</name>
</gene>
<evidence type="ECO:0008006" key="10">
    <source>
        <dbReference type="Google" id="ProtNLM"/>
    </source>
</evidence>
<evidence type="ECO:0000313" key="8">
    <source>
        <dbReference type="EMBL" id="KAG2110958.1"/>
    </source>
</evidence>
<name>A0A9P7JVN8_9AGAM</name>
<comment type="caution">
    <text evidence="8">The sequence shown here is derived from an EMBL/GenBank/DDBJ whole genome shotgun (WGS) entry which is preliminary data.</text>
</comment>
<evidence type="ECO:0000256" key="6">
    <source>
        <dbReference type="ARBA" id="ARBA00023128"/>
    </source>
</evidence>
<keyword evidence="9" id="KW-1185">Reference proteome</keyword>
<dbReference type="InterPro" id="IPR039993">
    <property type="entry name" value="NDUFB10"/>
</dbReference>
<keyword evidence="7" id="KW-0472">Membrane</keyword>
<protein>
    <recommendedName>
        <fullName evidence="10">NADH-ubiquinone oxidoreductase 12 kDa subunit</fullName>
    </recommendedName>
</protein>
<keyword evidence="3" id="KW-0679">Respiratory chain</keyword>
<evidence type="ECO:0000313" key="9">
    <source>
        <dbReference type="Proteomes" id="UP000823399"/>
    </source>
</evidence>
<dbReference type="Proteomes" id="UP000823399">
    <property type="component" value="Unassembled WGS sequence"/>
</dbReference>
<dbReference type="PANTHER" id="PTHR13094:SF1">
    <property type="entry name" value="NADH DEHYDROGENASE [UBIQUINONE] 1 BETA SUBCOMPLEX SUBUNIT 10"/>
    <property type="match status" value="1"/>
</dbReference>
<organism evidence="8 9">
    <name type="scientific">Suillus discolor</name>
    <dbReference type="NCBI Taxonomy" id="1912936"/>
    <lineage>
        <taxon>Eukaryota</taxon>
        <taxon>Fungi</taxon>
        <taxon>Dikarya</taxon>
        <taxon>Basidiomycota</taxon>
        <taxon>Agaricomycotina</taxon>
        <taxon>Agaricomycetes</taxon>
        <taxon>Agaricomycetidae</taxon>
        <taxon>Boletales</taxon>
        <taxon>Suillineae</taxon>
        <taxon>Suillaceae</taxon>
        <taxon>Suillus</taxon>
    </lineage>
</organism>
<dbReference type="EMBL" id="JABBWM010000019">
    <property type="protein sequence ID" value="KAG2110958.1"/>
    <property type="molecule type" value="Genomic_DNA"/>
</dbReference>
<keyword evidence="2" id="KW-0813">Transport</keyword>
<dbReference type="RefSeq" id="XP_041294432.1">
    <property type="nucleotide sequence ID" value="XM_041431204.1"/>
</dbReference>
<evidence type="ECO:0000256" key="4">
    <source>
        <dbReference type="ARBA" id="ARBA00022792"/>
    </source>
</evidence>
<proteinExistence type="predicted"/>
<reference evidence="8" key="1">
    <citation type="journal article" date="2020" name="New Phytol.">
        <title>Comparative genomics reveals dynamic genome evolution in host specialist ectomycorrhizal fungi.</title>
        <authorList>
            <person name="Lofgren L.A."/>
            <person name="Nguyen N.H."/>
            <person name="Vilgalys R."/>
            <person name="Ruytinx J."/>
            <person name="Liao H.L."/>
            <person name="Branco S."/>
            <person name="Kuo A."/>
            <person name="LaButti K."/>
            <person name="Lipzen A."/>
            <person name="Andreopoulos W."/>
            <person name="Pangilinan J."/>
            <person name="Riley R."/>
            <person name="Hundley H."/>
            <person name="Na H."/>
            <person name="Barry K."/>
            <person name="Grigoriev I.V."/>
            <person name="Stajich J.E."/>
            <person name="Kennedy P.G."/>
        </authorList>
    </citation>
    <scope>NUCLEOTIDE SEQUENCE</scope>
    <source>
        <strain evidence="8">FC423</strain>
    </source>
</reference>
<keyword evidence="6" id="KW-0496">Mitochondrion</keyword>
<keyword evidence="5" id="KW-0249">Electron transport</keyword>
<dbReference type="OrthoDB" id="10252718at2759"/>